<dbReference type="SUPFAM" id="SSF53448">
    <property type="entry name" value="Nucleotide-diphospho-sugar transferases"/>
    <property type="match status" value="1"/>
</dbReference>
<dbReference type="InterPro" id="IPR029044">
    <property type="entry name" value="Nucleotide-diphossugar_trans"/>
</dbReference>
<evidence type="ECO:0000313" key="2">
    <source>
        <dbReference type="EMBL" id="QHU30976.1"/>
    </source>
</evidence>
<reference evidence="2" key="1">
    <citation type="journal article" date="2020" name="Nature">
        <title>Giant virus diversity and host interactions through global metagenomics.</title>
        <authorList>
            <person name="Schulz F."/>
            <person name="Roux S."/>
            <person name="Paez-Espino D."/>
            <person name="Jungbluth S."/>
            <person name="Walsh D.A."/>
            <person name="Denef V.J."/>
            <person name="McMahon K.D."/>
            <person name="Konstantinidis K.T."/>
            <person name="Eloe-Fadrosh E.A."/>
            <person name="Kyrpides N.C."/>
            <person name="Woyke T."/>
        </authorList>
    </citation>
    <scope>NUCLEOTIDE SEQUENCE</scope>
    <source>
        <strain evidence="2">GVMAG-M-3300027892-73</strain>
    </source>
</reference>
<dbReference type="InterPro" id="IPR005069">
    <property type="entry name" value="Nucl-diP-sugar_transferase"/>
</dbReference>
<organism evidence="2">
    <name type="scientific">viral metagenome</name>
    <dbReference type="NCBI Taxonomy" id="1070528"/>
    <lineage>
        <taxon>unclassified sequences</taxon>
        <taxon>metagenomes</taxon>
        <taxon>organismal metagenomes</taxon>
    </lineage>
</organism>
<dbReference type="PANTHER" id="PTHR47032:SF1">
    <property type="entry name" value="UDP-D-XYLOSE:L-FUCOSE ALPHA-1,3-D-XYLOSYLTRANSFERASE-RELATED"/>
    <property type="match status" value="1"/>
</dbReference>
<dbReference type="PANTHER" id="PTHR47032">
    <property type="entry name" value="UDP-D-XYLOSE:L-FUCOSE ALPHA-1,3-D-XYLOSYLTRANSFERASE-RELATED"/>
    <property type="match status" value="1"/>
</dbReference>
<dbReference type="Pfam" id="PF03407">
    <property type="entry name" value="Nucleotid_trans"/>
    <property type="match status" value="1"/>
</dbReference>
<accession>A0A6C0LJ53</accession>
<protein>
    <recommendedName>
        <fullName evidence="1">Nucleotide-diphospho-sugar transferase domain-containing protein</fullName>
    </recommendedName>
</protein>
<sequence length="249" mass="29494">MYSVYKRLEDFLKNNGDANINFCVANNGILEMTRNLVKSAQMNNVKIVLIALDKTIVRNMRGQCDIVKYFDNHFEKKIVSAQFYSYDSKDFKLVVHQRFFIGNQILKANKSYIYMDVDIVITKNFVNDVLKQYENTEYDCLIQSNGNKCCTGFYSMRPTVKTLSIDKPFFEKYDYKKYKHDQAFFNRKIYVPGILNIKLLNRPHYPTGSFYYTHSSKIEDKCFIVHFNCLIGNNIKINKMKAYKKWYIN</sequence>
<name>A0A6C0LJ53_9ZZZZ</name>
<dbReference type="EMBL" id="MN740522">
    <property type="protein sequence ID" value="QHU30976.1"/>
    <property type="molecule type" value="Genomic_DNA"/>
</dbReference>
<dbReference type="GO" id="GO:0005794">
    <property type="term" value="C:Golgi apparatus"/>
    <property type="evidence" value="ECO:0007669"/>
    <property type="project" value="TreeGrafter"/>
</dbReference>
<feature type="domain" description="Nucleotide-diphospho-sugar transferase" evidence="1">
    <location>
        <begin position="46"/>
        <end position="240"/>
    </location>
</feature>
<dbReference type="GO" id="GO:0016757">
    <property type="term" value="F:glycosyltransferase activity"/>
    <property type="evidence" value="ECO:0007669"/>
    <property type="project" value="TreeGrafter"/>
</dbReference>
<proteinExistence type="predicted"/>
<dbReference type="InterPro" id="IPR052636">
    <property type="entry name" value="UDP-D-xylose:L-fucose_XylT"/>
</dbReference>
<dbReference type="AlphaFoldDB" id="A0A6C0LJ53"/>
<evidence type="ECO:0000259" key="1">
    <source>
        <dbReference type="Pfam" id="PF03407"/>
    </source>
</evidence>